<sequence length="337" mass="39897">MSATMTRAAIPQFKYHEWPDGKAPTLHFTSKAPSTPGIARQLSPWYDLPSPNPTSLSKPFSKHCPGTAPLPFVWDPINRDYFCYEPETTCYVYARLGRIHYDSVKREHFRPDGVERLIFASTYPEYRVYQTGEILFWDSRRKDWYRYDMQARRILWRDHRWWPFPPKFEPPNLNSPPRSPTRSAPAASTVEPSNSSLYHALPIKMRAERAKTEEPRIVEVSPFDASTVMCDPSHHHGIPTAIEKYEIKHHKHLDHHKHDHPHLHLKHKHKHPDPSGIIIVTEEEEYQHADDDIIYEIPLHRHTHGRKKHRSRNRGEIYDLQDLVDKTMRKKRRYSFF</sequence>
<feature type="region of interest" description="Disordered" evidence="1">
    <location>
        <begin position="172"/>
        <end position="192"/>
    </location>
</feature>
<evidence type="ECO:0000313" key="3">
    <source>
        <dbReference type="Proteomes" id="UP000799539"/>
    </source>
</evidence>
<gene>
    <name evidence="2" type="ORF">CERZMDRAFT_121998</name>
</gene>
<dbReference type="AlphaFoldDB" id="A0A6A6F5E7"/>
<keyword evidence="3" id="KW-1185">Reference proteome</keyword>
<reference evidence="2" key="1">
    <citation type="journal article" date="2020" name="Stud. Mycol.">
        <title>101 Dothideomycetes genomes: a test case for predicting lifestyles and emergence of pathogens.</title>
        <authorList>
            <person name="Haridas S."/>
            <person name="Albert R."/>
            <person name="Binder M."/>
            <person name="Bloem J."/>
            <person name="Labutti K."/>
            <person name="Salamov A."/>
            <person name="Andreopoulos B."/>
            <person name="Baker S."/>
            <person name="Barry K."/>
            <person name="Bills G."/>
            <person name="Bluhm B."/>
            <person name="Cannon C."/>
            <person name="Castanera R."/>
            <person name="Culley D."/>
            <person name="Daum C."/>
            <person name="Ezra D."/>
            <person name="Gonzalez J."/>
            <person name="Henrissat B."/>
            <person name="Kuo A."/>
            <person name="Liang C."/>
            <person name="Lipzen A."/>
            <person name="Lutzoni F."/>
            <person name="Magnuson J."/>
            <person name="Mondo S."/>
            <person name="Nolan M."/>
            <person name="Ohm R."/>
            <person name="Pangilinan J."/>
            <person name="Park H.-J."/>
            <person name="Ramirez L."/>
            <person name="Alfaro M."/>
            <person name="Sun H."/>
            <person name="Tritt A."/>
            <person name="Yoshinaga Y."/>
            <person name="Zwiers L.-H."/>
            <person name="Turgeon B."/>
            <person name="Goodwin S."/>
            <person name="Spatafora J."/>
            <person name="Crous P."/>
            <person name="Grigoriev I."/>
        </authorList>
    </citation>
    <scope>NUCLEOTIDE SEQUENCE</scope>
    <source>
        <strain evidence="2">SCOH1-5</strain>
    </source>
</reference>
<proteinExistence type="predicted"/>
<protein>
    <submittedName>
        <fullName evidence="2">Uncharacterized protein</fullName>
    </submittedName>
</protein>
<dbReference type="Proteomes" id="UP000799539">
    <property type="component" value="Unassembled WGS sequence"/>
</dbReference>
<dbReference type="EMBL" id="ML992685">
    <property type="protein sequence ID" value="KAF2209678.1"/>
    <property type="molecule type" value="Genomic_DNA"/>
</dbReference>
<accession>A0A6A6F5E7</accession>
<name>A0A6A6F5E7_9PEZI</name>
<feature type="compositionally biased region" description="Low complexity" evidence="1">
    <location>
        <begin position="180"/>
        <end position="189"/>
    </location>
</feature>
<evidence type="ECO:0000313" key="2">
    <source>
        <dbReference type="EMBL" id="KAF2209678.1"/>
    </source>
</evidence>
<organism evidence="2 3">
    <name type="scientific">Cercospora zeae-maydis SCOH1-5</name>
    <dbReference type="NCBI Taxonomy" id="717836"/>
    <lineage>
        <taxon>Eukaryota</taxon>
        <taxon>Fungi</taxon>
        <taxon>Dikarya</taxon>
        <taxon>Ascomycota</taxon>
        <taxon>Pezizomycotina</taxon>
        <taxon>Dothideomycetes</taxon>
        <taxon>Dothideomycetidae</taxon>
        <taxon>Mycosphaerellales</taxon>
        <taxon>Mycosphaerellaceae</taxon>
        <taxon>Cercospora</taxon>
    </lineage>
</organism>
<evidence type="ECO:0000256" key="1">
    <source>
        <dbReference type="SAM" id="MobiDB-lite"/>
    </source>
</evidence>
<dbReference type="OrthoDB" id="3639869at2759"/>